<dbReference type="Pfam" id="PF10006">
    <property type="entry name" value="DUF2249"/>
    <property type="match status" value="1"/>
</dbReference>
<organism evidence="2 3">
    <name type="scientific">Sphingobacterium multivorum</name>
    <dbReference type="NCBI Taxonomy" id="28454"/>
    <lineage>
        <taxon>Bacteria</taxon>
        <taxon>Pseudomonadati</taxon>
        <taxon>Bacteroidota</taxon>
        <taxon>Sphingobacteriia</taxon>
        <taxon>Sphingobacteriales</taxon>
        <taxon>Sphingobacteriaceae</taxon>
        <taxon>Sphingobacterium</taxon>
    </lineage>
</organism>
<feature type="domain" description="DUF2249" evidence="1">
    <location>
        <begin position="207"/>
        <end position="271"/>
    </location>
</feature>
<sequence>MRINQHTKISELISYNDLSIEAIAAIAKPLRKIRIPVLRRILAPRVSIGEAAKIGGCSVADFRAALVPLGFIWMSDGAEKVNDPFDAAERPSWMDDAAVTVVFDVRPLLEMGQDPLRDIFQLYRSLVAGGILCISNSFVPIPLIRRMEECGVPSYSHEWAEGEFRSYFYKKDTVLSVQPAEGDHISFVPKRLFEQKLARLSALQLVTLDVRTLPMPQPMESILEALAQLKADEVVYVKHRKVPLHLLEELDHFSYRIFIHEQHPGDVHLLIYPVK</sequence>
<dbReference type="AlphaFoldDB" id="A0A654CMX5"/>
<evidence type="ECO:0000313" key="2">
    <source>
        <dbReference type="EMBL" id="VXC94796.1"/>
    </source>
</evidence>
<protein>
    <recommendedName>
        <fullName evidence="1">DUF2249 domain-containing protein</fullName>
    </recommendedName>
</protein>
<name>A0A654CMX5_SPHMU</name>
<dbReference type="Proteomes" id="UP000432350">
    <property type="component" value="Unassembled WGS sequence"/>
</dbReference>
<dbReference type="EMBL" id="CABWMV010000024">
    <property type="protein sequence ID" value="VXC94796.1"/>
    <property type="molecule type" value="Genomic_DNA"/>
</dbReference>
<reference evidence="2 3" key="1">
    <citation type="submission" date="2019-10" db="EMBL/GenBank/DDBJ databases">
        <authorList>
            <person name="Karimi E."/>
        </authorList>
    </citation>
    <scope>NUCLEOTIDE SEQUENCE [LARGE SCALE GENOMIC DNA]</scope>
    <source>
        <strain evidence="2">Sphingobacterium sp. 8BC</strain>
    </source>
</reference>
<dbReference type="InterPro" id="IPR038062">
    <property type="entry name" value="ScdA-like_N_sf"/>
</dbReference>
<dbReference type="InterPro" id="IPR018720">
    <property type="entry name" value="DUF2249"/>
</dbReference>
<proteinExistence type="predicted"/>
<evidence type="ECO:0000259" key="1">
    <source>
        <dbReference type="Pfam" id="PF10006"/>
    </source>
</evidence>
<dbReference type="Gene3D" id="1.10.3910.10">
    <property type="entry name" value="SP0561-like"/>
    <property type="match status" value="1"/>
</dbReference>
<gene>
    <name evidence="2" type="ORF">SPHINGO8BC_51067</name>
</gene>
<dbReference type="RefSeq" id="WP_115049928.1">
    <property type="nucleotide sequence ID" value="NZ_CP068086.1"/>
</dbReference>
<evidence type="ECO:0000313" key="3">
    <source>
        <dbReference type="Proteomes" id="UP000432350"/>
    </source>
</evidence>
<accession>A0A654CMX5</accession>